<dbReference type="PANTHER" id="PTHR43547">
    <property type="entry name" value="TWO-COMPONENT HISTIDINE KINASE"/>
    <property type="match status" value="1"/>
</dbReference>
<gene>
    <name evidence="5" type="ORF">U14_01064</name>
</gene>
<protein>
    <submittedName>
        <fullName evidence="5">Response regulator receiver sensor signal transduction histidine kinase</fullName>
    </submittedName>
</protein>
<evidence type="ECO:0000256" key="3">
    <source>
        <dbReference type="SAM" id="Coils"/>
    </source>
</evidence>
<dbReference type="Gene3D" id="1.10.287.130">
    <property type="match status" value="1"/>
</dbReference>
<dbReference type="PANTHER" id="PTHR43547:SF2">
    <property type="entry name" value="HYBRID SIGNAL TRANSDUCTION HISTIDINE KINASE C"/>
    <property type="match status" value="1"/>
</dbReference>
<dbReference type="SUPFAM" id="SSF52172">
    <property type="entry name" value="CheY-like"/>
    <property type="match status" value="1"/>
</dbReference>
<name>A0A0S6VRJ0_9BACT</name>
<dbReference type="SMART" id="SM00448">
    <property type="entry name" value="REC"/>
    <property type="match status" value="1"/>
</dbReference>
<dbReference type="GO" id="GO:0000155">
    <property type="term" value="F:phosphorelay sensor kinase activity"/>
    <property type="evidence" value="ECO:0007669"/>
    <property type="project" value="InterPro"/>
</dbReference>
<evidence type="ECO:0000259" key="4">
    <source>
        <dbReference type="PROSITE" id="PS50110"/>
    </source>
</evidence>
<dbReference type="Pfam" id="PF00072">
    <property type="entry name" value="Response_reg"/>
    <property type="match status" value="1"/>
</dbReference>
<keyword evidence="6" id="KW-1185">Reference proteome</keyword>
<dbReference type="Pfam" id="PF00512">
    <property type="entry name" value="HisKA"/>
    <property type="match status" value="1"/>
</dbReference>
<dbReference type="CDD" id="cd00082">
    <property type="entry name" value="HisKA"/>
    <property type="match status" value="1"/>
</dbReference>
<evidence type="ECO:0000313" key="6">
    <source>
        <dbReference type="Proteomes" id="UP000030700"/>
    </source>
</evidence>
<dbReference type="Proteomes" id="UP000030700">
    <property type="component" value="Unassembled WGS sequence"/>
</dbReference>
<dbReference type="AlphaFoldDB" id="A0A0S6VRJ0"/>
<feature type="coiled-coil region" evidence="3">
    <location>
        <begin position="124"/>
        <end position="151"/>
    </location>
</feature>
<accession>A0A0S6VRJ0</accession>
<dbReference type="STRING" id="1499966.U14_01064"/>
<dbReference type="InterPro" id="IPR003661">
    <property type="entry name" value="HisK_dim/P_dom"/>
</dbReference>
<sequence length="253" mass="28826">MEQRTVMMVDDQPDVLKPLIEFLEGSGFRIIVAQSGEAALNRLKKFPLPDVILMDVLMPEMDGFATCRSIKEIGIAKDIPVLYMTALSDTVELVKGFQAGGVDYLTKPVQHDEVFARLQTHLKIKHLQQELQEKNAVLETKNRQLEELNACKDKFFSILAHDLREPFNSLLVLTELIIDNIEGWEPQNIKSIAQKVRTSAGNLYELLENLLTWSRIQRNMMEVHPQRINLTHVVAQNISRLEVSAQKKTNSPL</sequence>
<dbReference type="SMART" id="SM00388">
    <property type="entry name" value="HisKA"/>
    <property type="match status" value="1"/>
</dbReference>
<keyword evidence="3" id="KW-0175">Coiled coil</keyword>
<dbReference type="SUPFAM" id="SSF47384">
    <property type="entry name" value="Homodimeric domain of signal transducing histidine kinase"/>
    <property type="match status" value="1"/>
</dbReference>
<dbReference type="InterPro" id="IPR011006">
    <property type="entry name" value="CheY-like_superfamily"/>
</dbReference>
<feature type="domain" description="Response regulatory" evidence="4">
    <location>
        <begin position="5"/>
        <end position="122"/>
    </location>
</feature>
<keyword evidence="5" id="KW-0418">Kinase</keyword>
<proteinExistence type="predicted"/>
<dbReference type="Gene3D" id="3.40.50.2300">
    <property type="match status" value="1"/>
</dbReference>
<organism evidence="5">
    <name type="scientific">Candidatus Moduliflexus flocculans</name>
    <dbReference type="NCBI Taxonomy" id="1499966"/>
    <lineage>
        <taxon>Bacteria</taxon>
        <taxon>Candidatus Moduliflexota</taxon>
        <taxon>Candidatus Moduliflexia</taxon>
        <taxon>Candidatus Moduliflexales</taxon>
        <taxon>Candidatus Moduliflexaceae</taxon>
    </lineage>
</organism>
<keyword evidence="1 2" id="KW-0597">Phosphoprotein</keyword>
<dbReference type="InterPro" id="IPR001789">
    <property type="entry name" value="Sig_transdc_resp-reg_receiver"/>
</dbReference>
<dbReference type="EMBL" id="DF820455">
    <property type="protein sequence ID" value="GAK49840.1"/>
    <property type="molecule type" value="Genomic_DNA"/>
</dbReference>
<evidence type="ECO:0000256" key="1">
    <source>
        <dbReference type="ARBA" id="ARBA00022553"/>
    </source>
</evidence>
<dbReference type="HOGENOM" id="CLU_000445_30_6_0"/>
<dbReference type="PROSITE" id="PS50110">
    <property type="entry name" value="RESPONSE_REGULATORY"/>
    <property type="match status" value="1"/>
</dbReference>
<feature type="modified residue" description="4-aspartylphosphate" evidence="2">
    <location>
        <position position="55"/>
    </location>
</feature>
<reference evidence="5" key="1">
    <citation type="journal article" date="2015" name="PeerJ">
        <title>First genomic representation of candidate bacterial phylum KSB3 points to enhanced environmental sensing as a trigger of wastewater bulking.</title>
        <authorList>
            <person name="Sekiguchi Y."/>
            <person name="Ohashi A."/>
            <person name="Parks D.H."/>
            <person name="Yamauchi T."/>
            <person name="Tyson G.W."/>
            <person name="Hugenholtz P."/>
        </authorList>
    </citation>
    <scope>NUCLEOTIDE SEQUENCE [LARGE SCALE GENOMIC DNA]</scope>
</reference>
<keyword evidence="5" id="KW-0808">Transferase</keyword>
<evidence type="ECO:0000256" key="2">
    <source>
        <dbReference type="PROSITE-ProRule" id="PRU00169"/>
    </source>
</evidence>
<evidence type="ECO:0000313" key="5">
    <source>
        <dbReference type="EMBL" id="GAK49840.1"/>
    </source>
</evidence>
<dbReference type="InterPro" id="IPR036097">
    <property type="entry name" value="HisK_dim/P_sf"/>
</dbReference>